<dbReference type="OrthoDB" id="9809348at2"/>
<evidence type="ECO:0000313" key="5">
    <source>
        <dbReference type="Proteomes" id="UP000199228"/>
    </source>
</evidence>
<dbReference type="InterPro" id="IPR036890">
    <property type="entry name" value="HATPase_C_sf"/>
</dbReference>
<reference evidence="4 5" key="1">
    <citation type="submission" date="2016-10" db="EMBL/GenBank/DDBJ databases">
        <authorList>
            <person name="de Groot N.N."/>
        </authorList>
    </citation>
    <scope>NUCLEOTIDE SEQUENCE [LARGE SCALE GENOMIC DNA]</scope>
    <source>
        <strain evidence="4 5">DSM 3217</strain>
    </source>
</reference>
<keyword evidence="4" id="KW-0418">Kinase</keyword>
<evidence type="ECO:0000259" key="2">
    <source>
        <dbReference type="Pfam" id="PF02518"/>
    </source>
</evidence>
<dbReference type="Proteomes" id="UP000199228">
    <property type="component" value="Unassembled WGS sequence"/>
</dbReference>
<name>A0A1G6AGU9_EUBOX</name>
<dbReference type="GO" id="GO:0000155">
    <property type="term" value="F:phosphorelay sensor kinase activity"/>
    <property type="evidence" value="ECO:0007669"/>
    <property type="project" value="InterPro"/>
</dbReference>
<dbReference type="InterPro" id="IPR003594">
    <property type="entry name" value="HATPase_dom"/>
</dbReference>
<proteinExistence type="predicted"/>
<keyword evidence="1" id="KW-0812">Transmembrane</keyword>
<gene>
    <name evidence="4" type="ORF">SAMN02910417_00576</name>
</gene>
<dbReference type="GO" id="GO:0016020">
    <property type="term" value="C:membrane"/>
    <property type="evidence" value="ECO:0007669"/>
    <property type="project" value="InterPro"/>
</dbReference>
<dbReference type="AlphaFoldDB" id="A0A1G6AGU9"/>
<evidence type="ECO:0000313" key="4">
    <source>
        <dbReference type="EMBL" id="SDB07652.1"/>
    </source>
</evidence>
<evidence type="ECO:0000259" key="3">
    <source>
        <dbReference type="Pfam" id="PF06580"/>
    </source>
</evidence>
<feature type="transmembrane region" description="Helical" evidence="1">
    <location>
        <begin position="70"/>
        <end position="93"/>
    </location>
</feature>
<dbReference type="Gene3D" id="3.30.565.10">
    <property type="entry name" value="Histidine kinase-like ATPase, C-terminal domain"/>
    <property type="match status" value="1"/>
</dbReference>
<feature type="transmembrane region" description="Helical" evidence="1">
    <location>
        <begin position="12"/>
        <end position="32"/>
    </location>
</feature>
<protein>
    <submittedName>
        <fullName evidence="4">Histidine kinase</fullName>
    </submittedName>
</protein>
<dbReference type="Pfam" id="PF02518">
    <property type="entry name" value="HATPase_c"/>
    <property type="match status" value="1"/>
</dbReference>
<dbReference type="EMBL" id="FMXR01000005">
    <property type="protein sequence ID" value="SDB07652.1"/>
    <property type="molecule type" value="Genomic_DNA"/>
</dbReference>
<dbReference type="Pfam" id="PF06580">
    <property type="entry name" value="His_kinase"/>
    <property type="match status" value="1"/>
</dbReference>
<keyword evidence="4" id="KW-0808">Transferase</keyword>
<feature type="transmembrane region" description="Helical" evidence="1">
    <location>
        <begin position="204"/>
        <end position="222"/>
    </location>
</feature>
<organism evidence="4 5">
    <name type="scientific">Eubacterium oxidoreducens</name>
    <dbReference type="NCBI Taxonomy" id="1732"/>
    <lineage>
        <taxon>Bacteria</taxon>
        <taxon>Bacillati</taxon>
        <taxon>Bacillota</taxon>
        <taxon>Clostridia</taxon>
        <taxon>Eubacteriales</taxon>
        <taxon>Eubacteriaceae</taxon>
        <taxon>Eubacterium</taxon>
    </lineage>
</organism>
<dbReference type="RefSeq" id="WP_090171998.1">
    <property type="nucleotide sequence ID" value="NZ_FMXR01000005.1"/>
</dbReference>
<feature type="transmembrane region" description="Helical" evidence="1">
    <location>
        <begin position="176"/>
        <end position="198"/>
    </location>
</feature>
<feature type="domain" description="Signal transduction histidine kinase internal region" evidence="3">
    <location>
        <begin position="250"/>
        <end position="326"/>
    </location>
</feature>
<dbReference type="PANTHER" id="PTHR34220:SF7">
    <property type="entry name" value="SENSOR HISTIDINE KINASE YPDA"/>
    <property type="match status" value="1"/>
</dbReference>
<feature type="transmembrane region" description="Helical" evidence="1">
    <location>
        <begin position="114"/>
        <end position="136"/>
    </location>
</feature>
<feature type="transmembrane region" description="Helical" evidence="1">
    <location>
        <begin position="44"/>
        <end position="64"/>
    </location>
</feature>
<dbReference type="InterPro" id="IPR050640">
    <property type="entry name" value="Bact_2-comp_sensor_kinase"/>
</dbReference>
<dbReference type="PANTHER" id="PTHR34220">
    <property type="entry name" value="SENSOR HISTIDINE KINASE YPDA"/>
    <property type="match status" value="1"/>
</dbReference>
<dbReference type="SUPFAM" id="SSF55874">
    <property type="entry name" value="ATPase domain of HSP90 chaperone/DNA topoisomerase II/histidine kinase"/>
    <property type="match status" value="1"/>
</dbReference>
<keyword evidence="5" id="KW-1185">Reference proteome</keyword>
<sequence>MLSQVLRSVEFYVGIEVWASILCFAAALYRLVGRLPKDGRTKMCLLLFVTGIMMLGDVFAWGYNGISGQFARHVIIVGNFLCYFGPYLVCYIYGWYMRDFTSRRKVTEVIKGILYLDTFYGMITSVISLFNGMYYYVDDANRYVRGPLFLLSQNIGVVFFILVVIILIIERKYMGWTMFFIFFCYVGYPTAAVVFSVFRQMPYSQLNLGISMAVLTMFVFMMHMQRVLLDKQSAEIIMQQKEINELQIGIVMSQIQPHFMFNCLNSIYYLCEKDSHKAQRAIDNFAKYLRGNMDSMKNTEAITFQQELDHVKTYLELEKMRFEEELKVEYDLQVESFFIPPLTLQPMVENAVKHGVGKKIGGGTVSIHTYETEHEYVVCVKDDGVGFECNEKKNDGRTHIGIENVRQRLKEMVDGRLIIESEVGKGTKSMIIIPK</sequence>
<keyword evidence="1" id="KW-0472">Membrane</keyword>
<keyword evidence="1" id="KW-1133">Transmembrane helix</keyword>
<evidence type="ECO:0000256" key="1">
    <source>
        <dbReference type="SAM" id="Phobius"/>
    </source>
</evidence>
<feature type="domain" description="Histidine kinase/HSP90-like ATPase" evidence="2">
    <location>
        <begin position="344"/>
        <end position="434"/>
    </location>
</feature>
<accession>A0A1G6AGU9</accession>
<dbReference type="STRING" id="1732.SAMN02910417_00576"/>
<dbReference type="InterPro" id="IPR010559">
    <property type="entry name" value="Sig_transdc_His_kin_internal"/>
</dbReference>
<feature type="transmembrane region" description="Helical" evidence="1">
    <location>
        <begin position="148"/>
        <end position="169"/>
    </location>
</feature>